<dbReference type="RefSeq" id="XP_004358461.1">
    <property type="nucleotide sequence ID" value="XM_004358404.1"/>
</dbReference>
<dbReference type="Proteomes" id="UP000007797">
    <property type="component" value="Unassembled WGS sequence"/>
</dbReference>
<sequence length="1057" mass="121916">MEEPSEEFIEMIVTLAKVDQMKQQKNRDIDIDTNNNNNNSSRLKSASKQQYKEYVLDQPDKVVSWLLYLIVNGTYPTIKDKSIQLLDRLFEKEEEEEEDYGFIDELSKPILDAVEFETEELLNNFSTLPSITDTFKCHLISIIESIANYRMRQPLDQDEETYATAHDNLLLILKKSNGSVSGARIEYALQQLMYLYLGHIWIEDQTLQNNDTLIDVLDRHSLGDSEKGFAYKSTKRLIYDFILVMAETEPHGFTDSHLERIVTHLYDWLIDVKDVSLEEWTHCNDKIDIDTNFFNFPNNGGQNDHVIQDDEQEEEEEENAGDLKNDDSEVTNTPKYSIFGKFAKVFGQRIEGYIFNQFSILSTSKQWKDRYAAMISLSQSCKHIPHRIVQQFQFILKLVLKCTDDENMRVRWASFQSLIRLSFDFNDMIIESSGEIFKVIGKSIHDPNQRIQSCCCVLIHTMMELLKNDDNIVDNNVLDALLSSIEILLQSSKIYVVENALISLMSVIQNIVKGFIPYYKRFIPILLSLLEKHNGTRESKLLRIRTIKTFIMCFVVVDLKTFSKDYHKFMAFVKKNHKSFDLIVYVFEAFDVLMKIYGKTFKIYLPMIVKLVITTFETPLPNQLDDITPSVSQEITKLMSTLNILSNRVSLSKDGSVYQPLTQFVHRLVGPLCKLTINPLFPKLRIQSLACLPLCIELFKLRYGDRSEKTLEAFGKIYEMVLCHQETDLRVAVIRMTMSTYLINAMGKDAMTFDQVQSTLDAFNRMEKWTEDIEIAEDDDDRDQQELIETSGYALVAIYGMISVMIEYNGAISAPLITSNFLTKICNKLRNDQEADVIKVVLLNFLAHFCQYGGDSAINAFPQIIPTIIDCLQLTGITTIRNASIALGAAAQISKDRFSPWVIDTLDGFDNIIYAPDMYPGNKDSMQHIIASMGKIIRYVPYTSANNLVTFIPEWLNHPIISKIEDQSAIVIVIDTLCTIIPLYPKDCLGEQYQQVVRIHQIIQHYLKISQQPEEIQRLEQTWLFIKDTFDENWNSIPEVTRDRISKLELETLSNLN</sequence>
<evidence type="ECO:0000256" key="2">
    <source>
        <dbReference type="ARBA" id="ARBA00022448"/>
    </source>
</evidence>
<proteinExistence type="predicted"/>
<organism evidence="7 8">
    <name type="scientific">Cavenderia fasciculata</name>
    <name type="common">Slime mold</name>
    <name type="synonym">Dictyostelium fasciculatum</name>
    <dbReference type="NCBI Taxonomy" id="261658"/>
    <lineage>
        <taxon>Eukaryota</taxon>
        <taxon>Amoebozoa</taxon>
        <taxon>Evosea</taxon>
        <taxon>Eumycetozoa</taxon>
        <taxon>Dictyostelia</taxon>
        <taxon>Acytosteliales</taxon>
        <taxon>Cavenderiaceae</taxon>
        <taxon>Cavenderia</taxon>
    </lineage>
</organism>
<protein>
    <submittedName>
        <fullName evidence="7">Uncharacterized protein</fullName>
    </submittedName>
</protein>
<evidence type="ECO:0000313" key="8">
    <source>
        <dbReference type="Proteomes" id="UP000007797"/>
    </source>
</evidence>
<accession>F4PS13</accession>
<evidence type="ECO:0000256" key="1">
    <source>
        <dbReference type="ARBA" id="ARBA00004496"/>
    </source>
</evidence>
<reference evidence="8" key="1">
    <citation type="journal article" date="2011" name="Genome Res.">
        <title>Phylogeny-wide analysis of social amoeba genomes highlights ancient origins for complex intercellular communication.</title>
        <authorList>
            <person name="Heidel A.J."/>
            <person name="Lawal H.M."/>
            <person name="Felder M."/>
            <person name="Schilde C."/>
            <person name="Helps N.R."/>
            <person name="Tunggal B."/>
            <person name="Rivero F."/>
            <person name="John U."/>
            <person name="Schleicher M."/>
            <person name="Eichinger L."/>
            <person name="Platzer M."/>
            <person name="Noegel A.A."/>
            <person name="Schaap P."/>
            <person name="Gloeckner G."/>
        </authorList>
    </citation>
    <scope>NUCLEOTIDE SEQUENCE [LARGE SCALE GENOMIC DNA]</scope>
    <source>
        <strain evidence="8">SH3</strain>
    </source>
</reference>
<evidence type="ECO:0000313" key="7">
    <source>
        <dbReference type="EMBL" id="EGG20611.1"/>
    </source>
</evidence>
<dbReference type="Gene3D" id="1.25.10.10">
    <property type="entry name" value="Leucine-rich Repeat Variant"/>
    <property type="match status" value="1"/>
</dbReference>
<keyword evidence="2" id="KW-0813">Transport</keyword>
<dbReference type="OrthoDB" id="30818at2759"/>
<dbReference type="InterPro" id="IPR040122">
    <property type="entry name" value="Importin_beta"/>
</dbReference>
<dbReference type="PANTHER" id="PTHR10527">
    <property type="entry name" value="IMPORTIN BETA"/>
    <property type="match status" value="1"/>
</dbReference>
<keyword evidence="3" id="KW-0963">Cytoplasm</keyword>
<dbReference type="GO" id="GO:0006606">
    <property type="term" value="P:protein import into nucleus"/>
    <property type="evidence" value="ECO:0007669"/>
    <property type="project" value="InterPro"/>
</dbReference>
<name>F4PS13_CACFS</name>
<dbReference type="InterPro" id="IPR011989">
    <property type="entry name" value="ARM-like"/>
</dbReference>
<evidence type="ECO:0000256" key="6">
    <source>
        <dbReference type="SAM" id="MobiDB-lite"/>
    </source>
</evidence>
<dbReference type="EMBL" id="GL883010">
    <property type="protein sequence ID" value="EGG20611.1"/>
    <property type="molecule type" value="Genomic_DNA"/>
</dbReference>
<dbReference type="AlphaFoldDB" id="F4PS13"/>
<dbReference type="KEGG" id="dfa:DFA_00472"/>
<dbReference type="GO" id="GO:0005737">
    <property type="term" value="C:cytoplasm"/>
    <property type="evidence" value="ECO:0007669"/>
    <property type="project" value="UniProtKB-SubCell"/>
</dbReference>
<feature type="region of interest" description="Disordered" evidence="6">
    <location>
        <begin position="303"/>
        <end position="329"/>
    </location>
</feature>
<evidence type="ECO:0000256" key="3">
    <source>
        <dbReference type="ARBA" id="ARBA00022490"/>
    </source>
</evidence>
<keyword evidence="5" id="KW-0653">Protein transport</keyword>
<keyword evidence="8" id="KW-1185">Reference proteome</keyword>
<gene>
    <name evidence="7" type="ORF">DFA_00472</name>
</gene>
<evidence type="ECO:0000256" key="5">
    <source>
        <dbReference type="ARBA" id="ARBA00022927"/>
    </source>
</evidence>
<dbReference type="SUPFAM" id="SSF48371">
    <property type="entry name" value="ARM repeat"/>
    <property type="match status" value="1"/>
</dbReference>
<comment type="subcellular location">
    <subcellularLocation>
        <location evidence="1">Cytoplasm</location>
    </subcellularLocation>
</comment>
<dbReference type="InterPro" id="IPR016024">
    <property type="entry name" value="ARM-type_fold"/>
</dbReference>
<dbReference type="Pfam" id="PF12755">
    <property type="entry name" value="Vac14_Fab1_bd"/>
    <property type="match status" value="1"/>
</dbReference>
<dbReference type="GeneID" id="14873079"/>
<evidence type="ECO:0000256" key="4">
    <source>
        <dbReference type="ARBA" id="ARBA00022737"/>
    </source>
</evidence>
<keyword evidence="4" id="KW-0677">Repeat</keyword>
<feature type="compositionally biased region" description="Acidic residues" evidence="6">
    <location>
        <begin position="309"/>
        <end position="320"/>
    </location>
</feature>